<evidence type="ECO:0000313" key="5">
    <source>
        <dbReference type="Proteomes" id="UP000499080"/>
    </source>
</evidence>
<evidence type="ECO:0000313" key="3">
    <source>
        <dbReference type="EMBL" id="GBN16672.1"/>
    </source>
</evidence>
<name>A0A4Y2LQC7_ARAVE</name>
<dbReference type="EMBL" id="BGPR01278165">
    <property type="protein sequence ID" value="GBN16672.1"/>
    <property type="molecule type" value="Genomic_DNA"/>
</dbReference>
<dbReference type="Gene3D" id="1.10.1200.10">
    <property type="entry name" value="ACP-like"/>
    <property type="match status" value="1"/>
</dbReference>
<accession>A0A4Y2LQC7</accession>
<feature type="region of interest" description="Disordered" evidence="1">
    <location>
        <begin position="64"/>
        <end position="88"/>
    </location>
</feature>
<sequence>MELIFPGIKDMSAINPEKSLGEIGMDSLMAIEVKQFLERDFDLVFAIPDLRQLKVKDLKKLEGDGKETNATTTPESETKPTSDSASESNAKVAEKIYGHFSSLPSKELVPTEKIIQMNSVKTGIPLFMVHPIEGSVAMLNSLAQLINLPVYGIQSTPEAPSESIEQLAAWYWKVSLLYLYLFYQTEKFTS</sequence>
<dbReference type="InterPro" id="IPR009081">
    <property type="entry name" value="PP-bd_ACP"/>
</dbReference>
<evidence type="ECO:0000256" key="1">
    <source>
        <dbReference type="SAM" id="MobiDB-lite"/>
    </source>
</evidence>
<feature type="compositionally biased region" description="Low complexity" evidence="1">
    <location>
        <begin position="71"/>
        <end position="82"/>
    </location>
</feature>
<dbReference type="OrthoDB" id="6433541at2759"/>
<organism evidence="4 5">
    <name type="scientific">Araneus ventricosus</name>
    <name type="common">Orbweaver spider</name>
    <name type="synonym">Epeira ventricosa</name>
    <dbReference type="NCBI Taxonomy" id="182803"/>
    <lineage>
        <taxon>Eukaryota</taxon>
        <taxon>Metazoa</taxon>
        <taxon>Ecdysozoa</taxon>
        <taxon>Arthropoda</taxon>
        <taxon>Chelicerata</taxon>
        <taxon>Arachnida</taxon>
        <taxon>Araneae</taxon>
        <taxon>Araneomorphae</taxon>
        <taxon>Entelegynae</taxon>
        <taxon>Araneoidea</taxon>
        <taxon>Araneidae</taxon>
        <taxon>Araneus</taxon>
    </lineage>
</organism>
<evidence type="ECO:0000313" key="4">
    <source>
        <dbReference type="EMBL" id="GBN16684.1"/>
    </source>
</evidence>
<keyword evidence="5" id="KW-1185">Reference proteome</keyword>
<reference evidence="4 5" key="1">
    <citation type="journal article" date="2019" name="Sci. Rep.">
        <title>Orb-weaving spider Araneus ventricosus genome elucidates the spidroin gene catalogue.</title>
        <authorList>
            <person name="Kono N."/>
            <person name="Nakamura H."/>
            <person name="Ohtoshi R."/>
            <person name="Moran D.A.P."/>
            <person name="Shinohara A."/>
            <person name="Yoshida Y."/>
            <person name="Fujiwara M."/>
            <person name="Mori M."/>
            <person name="Tomita M."/>
            <person name="Arakawa K."/>
        </authorList>
    </citation>
    <scope>NUCLEOTIDE SEQUENCE [LARGE SCALE GENOMIC DNA]</scope>
</reference>
<dbReference type="Proteomes" id="UP000499080">
    <property type="component" value="Unassembled WGS sequence"/>
</dbReference>
<feature type="domain" description="Carrier" evidence="2">
    <location>
        <begin position="12"/>
        <end position="50"/>
    </location>
</feature>
<dbReference type="EMBL" id="BGPR01278168">
    <property type="protein sequence ID" value="GBN16684.1"/>
    <property type="molecule type" value="Genomic_DNA"/>
</dbReference>
<evidence type="ECO:0000259" key="2">
    <source>
        <dbReference type="Pfam" id="PF00550"/>
    </source>
</evidence>
<proteinExistence type="predicted"/>
<dbReference type="AlphaFoldDB" id="A0A4Y2LQC7"/>
<comment type="caution">
    <text evidence="4">The sequence shown here is derived from an EMBL/GenBank/DDBJ whole genome shotgun (WGS) entry which is preliminary data.</text>
</comment>
<dbReference type="Pfam" id="PF00550">
    <property type="entry name" value="PP-binding"/>
    <property type="match status" value="1"/>
</dbReference>
<dbReference type="SUPFAM" id="SSF47336">
    <property type="entry name" value="ACP-like"/>
    <property type="match status" value="1"/>
</dbReference>
<dbReference type="Gene3D" id="3.40.50.1820">
    <property type="entry name" value="alpha/beta hydrolase"/>
    <property type="match status" value="1"/>
</dbReference>
<protein>
    <submittedName>
        <fullName evidence="4">Fatty acid synthase</fullName>
    </submittedName>
</protein>
<dbReference type="InterPro" id="IPR029058">
    <property type="entry name" value="AB_hydrolase_fold"/>
</dbReference>
<gene>
    <name evidence="4" type="primary">FASN_13</name>
    <name evidence="3" type="synonym">FASN_10</name>
    <name evidence="3" type="ORF">AVEN_131499_1</name>
    <name evidence="4" type="ORF">AVEN_141026_1</name>
</gene>
<dbReference type="InterPro" id="IPR036736">
    <property type="entry name" value="ACP-like_sf"/>
</dbReference>
<dbReference type="SUPFAM" id="SSF53474">
    <property type="entry name" value="alpha/beta-Hydrolases"/>
    <property type="match status" value="1"/>
</dbReference>